<sequence>MKRYTVILTLSLVCALSLAGCGKKNQDKTDLTSTHTTAAETMSPTTTAAETKETTAADKETTDAAGSETKKDDSKKADSASSVTTSIHTYTTGNISIEYPVVSNLSKAAVQEKINKLLNEHALEFIKAYGVNESKDSLTVKCRVVSADRRRLTAVYTGSYMPDGGAHPVSLFYTNTIDTALGEDMGLTNYADPYTLAGYVLSGDCQFADADAALEKELMKVKNDTDIETYTEMFRRADFPWKAPKTTSKDSDEAVKFPEVFSYEEQGTIYVSIPVPHALGDYALIKYTPDTK</sequence>
<dbReference type="EMBL" id="CYZE01000001">
    <property type="protein sequence ID" value="CUN43687.1"/>
    <property type="molecule type" value="Genomic_DNA"/>
</dbReference>
<dbReference type="Gene3D" id="3.30.565.40">
    <property type="entry name" value="Fervidobacterium nodosum Rt17-B1 like"/>
    <property type="match status" value="1"/>
</dbReference>
<reference evidence="3 5" key="1">
    <citation type="submission" date="2015-09" db="EMBL/GenBank/DDBJ databases">
        <authorList>
            <consortium name="Pathogen Informatics"/>
        </authorList>
    </citation>
    <scope>NUCLEOTIDE SEQUENCE [LARGE SCALE GENOMIC DNA]</scope>
    <source>
        <strain evidence="3 5">2789STDY5608850</strain>
    </source>
</reference>
<dbReference type="PROSITE" id="PS51257">
    <property type="entry name" value="PROKAR_LIPOPROTEIN"/>
    <property type="match status" value="1"/>
</dbReference>
<feature type="region of interest" description="Disordered" evidence="1">
    <location>
        <begin position="24"/>
        <end position="83"/>
    </location>
</feature>
<dbReference type="RefSeq" id="WP_055652634.1">
    <property type="nucleotide sequence ID" value="NZ_CABIXC010000001.1"/>
</dbReference>
<keyword evidence="2" id="KW-0732">Signal</keyword>
<organism evidence="3 5">
    <name type="scientific">Hungatella hathewayi</name>
    <dbReference type="NCBI Taxonomy" id="154046"/>
    <lineage>
        <taxon>Bacteria</taxon>
        <taxon>Bacillati</taxon>
        <taxon>Bacillota</taxon>
        <taxon>Clostridia</taxon>
        <taxon>Lachnospirales</taxon>
        <taxon>Lachnospiraceae</taxon>
        <taxon>Hungatella</taxon>
    </lineage>
</organism>
<feature type="chain" id="PRO_5042332644" evidence="2">
    <location>
        <begin position="20"/>
        <end position="292"/>
    </location>
</feature>
<protein>
    <submittedName>
        <fullName evidence="4">DUF4163 domain-containing protein</fullName>
    </submittedName>
    <submittedName>
        <fullName evidence="3">Putative lipoprotein</fullName>
    </submittedName>
</protein>
<gene>
    <name evidence="4" type="ORF">DXC39_24705</name>
    <name evidence="3" type="ORF">ERS852407_00178</name>
</gene>
<evidence type="ECO:0000313" key="3">
    <source>
        <dbReference type="EMBL" id="CUN43687.1"/>
    </source>
</evidence>
<dbReference type="EMBL" id="QSSQ01000035">
    <property type="protein sequence ID" value="RGL97849.1"/>
    <property type="molecule type" value="Genomic_DNA"/>
</dbReference>
<feature type="signal peptide" evidence="2">
    <location>
        <begin position="1"/>
        <end position="19"/>
    </location>
</feature>
<dbReference type="Proteomes" id="UP000261257">
    <property type="component" value="Unassembled WGS sequence"/>
</dbReference>
<proteinExistence type="predicted"/>
<evidence type="ECO:0000313" key="6">
    <source>
        <dbReference type="Proteomes" id="UP000261257"/>
    </source>
</evidence>
<evidence type="ECO:0000256" key="1">
    <source>
        <dbReference type="SAM" id="MobiDB-lite"/>
    </source>
</evidence>
<evidence type="ECO:0000256" key="2">
    <source>
        <dbReference type="SAM" id="SignalP"/>
    </source>
</evidence>
<feature type="compositionally biased region" description="Low complexity" evidence="1">
    <location>
        <begin position="34"/>
        <end position="49"/>
    </location>
</feature>
<evidence type="ECO:0000313" key="5">
    <source>
        <dbReference type="Proteomes" id="UP000095651"/>
    </source>
</evidence>
<reference evidence="4 6" key="2">
    <citation type="submission" date="2018-08" db="EMBL/GenBank/DDBJ databases">
        <title>A genome reference for cultivated species of the human gut microbiota.</title>
        <authorList>
            <person name="Zou Y."/>
            <person name="Xue W."/>
            <person name="Luo G."/>
        </authorList>
    </citation>
    <scope>NUCLEOTIDE SEQUENCE [LARGE SCALE GENOMIC DNA]</scope>
    <source>
        <strain evidence="4 6">TF05-11AC</strain>
    </source>
</reference>
<evidence type="ECO:0000313" key="4">
    <source>
        <dbReference type="EMBL" id="RGL97849.1"/>
    </source>
</evidence>
<dbReference type="AlphaFoldDB" id="A0A173WYQ5"/>
<feature type="compositionally biased region" description="Basic and acidic residues" evidence="1">
    <location>
        <begin position="50"/>
        <end position="78"/>
    </location>
</feature>
<accession>A0A173WYQ5</accession>
<keyword evidence="3" id="KW-0449">Lipoprotein</keyword>
<name>A0A173WYQ5_9FIRM</name>
<dbReference type="Proteomes" id="UP000095651">
    <property type="component" value="Unassembled WGS sequence"/>
</dbReference>